<reference evidence="2" key="1">
    <citation type="submission" date="2018-05" db="EMBL/GenBank/DDBJ databases">
        <authorList>
            <person name="Lanie J.A."/>
            <person name="Ng W.-L."/>
            <person name="Kazmierczak K.M."/>
            <person name="Andrzejewski T.M."/>
            <person name="Davidsen T.M."/>
            <person name="Wayne K.J."/>
            <person name="Tettelin H."/>
            <person name="Glass J.I."/>
            <person name="Rusch D."/>
            <person name="Podicherti R."/>
            <person name="Tsui H.-C.T."/>
            <person name="Winkler M.E."/>
        </authorList>
    </citation>
    <scope>NUCLEOTIDE SEQUENCE</scope>
</reference>
<dbReference type="SUPFAM" id="SSF82171">
    <property type="entry name" value="DPP6 N-terminal domain-like"/>
    <property type="match status" value="1"/>
</dbReference>
<proteinExistence type="predicted"/>
<name>A0A381WC21_9ZZZZ</name>
<evidence type="ECO:0000256" key="1">
    <source>
        <dbReference type="SAM" id="MobiDB-lite"/>
    </source>
</evidence>
<dbReference type="Gene3D" id="3.20.20.140">
    <property type="entry name" value="Metal-dependent hydrolases"/>
    <property type="match status" value="1"/>
</dbReference>
<feature type="region of interest" description="Disordered" evidence="1">
    <location>
        <begin position="24"/>
        <end position="48"/>
    </location>
</feature>
<feature type="compositionally biased region" description="Basic residues" evidence="1">
    <location>
        <begin position="34"/>
        <end position="48"/>
    </location>
</feature>
<gene>
    <name evidence="2" type="ORF">METZ01_LOCUS102933</name>
</gene>
<evidence type="ECO:0008006" key="3">
    <source>
        <dbReference type="Google" id="ProtNLM"/>
    </source>
</evidence>
<dbReference type="AlphaFoldDB" id="A0A381WC21"/>
<sequence>MKLLTFLALTLSLVCGSADPLNAQAKDKAPAQKPKPKQPKPKVRDFRKKTVPFRQPAIELASELRKIAKEGIQVDLPAATIDKQGRGLVAYLEWNGKSDALRLARTKDDGFETLATVVKSAVLHQPAIAIDGKGTTWIIWGETHKDTTVNLKAKSWSEDKGFGKPVTLADTDAAEAFVVAGTDSKGRVWASWQSFRAGEADVYARFLDPKSGKWSKEIPVATHEGGDWAPSIAFDKKGNVWIAYDSSRGNEFDLYLARVDDEGKVKEFPIGHSDKYEARSSIAATADGKGFWIAAERGKEKHGLDYRGHGNKTGINAEKKVLFGRFDVATSKFKEIPIGPAGEAGNPVNVPVVGVGKEGNPWVAYRYFNAALWRVAVTSYRIKSGTWSSRRRIPSSSYGQDRKLVFLPSAKGAKGDLRACWSSDERKHKAHQTAKVMLAALPSPSKLPEASPPIVKAEQKLEAPHSHKTPERPAFDRHQWKVDGQTYGLFWGDVHRHTDVSNCRTGFDGCIVDHFRYAYDLAKLDFLGTSDHTDAGKIYHSYEWWHNQRMHDALHSPERFNTLYVYEREQRWPWGHRNVVFAQRGGPVVYIQRPTYLKSTWSKVFPVSGKTGEILPYELWDILKSYGKPVAVISHTGATSMGTDWKKYEKFDYSSENIVEIYQGARVSYEGAGAPQPTVGLLPKTSLNSLGRVQNSPPGPIENFGQYANGTYQTALSQGHNLGVFASSDHISQHASYGGVFCKDFTREGIIEAMDNRRTIAATDKIYLNFTCNDKPLGSIFETKENAKLWFKVDGTATFKRITIVRNEKDWKEFRSFKGSTFEKTVTDEDMLEGENRYYVRVVQSDGNMAWSSPVWVTKKKP</sequence>
<accession>A0A381WC21</accession>
<protein>
    <recommendedName>
        <fullName evidence="3">DUF3604 domain-containing protein</fullName>
    </recommendedName>
</protein>
<dbReference type="EMBL" id="UINC01011334">
    <property type="protein sequence ID" value="SVA50079.1"/>
    <property type="molecule type" value="Genomic_DNA"/>
</dbReference>
<organism evidence="2">
    <name type="scientific">marine metagenome</name>
    <dbReference type="NCBI Taxonomy" id="408172"/>
    <lineage>
        <taxon>unclassified sequences</taxon>
        <taxon>metagenomes</taxon>
        <taxon>ecological metagenomes</taxon>
    </lineage>
</organism>
<evidence type="ECO:0000313" key="2">
    <source>
        <dbReference type="EMBL" id="SVA50079.1"/>
    </source>
</evidence>